<reference evidence="16" key="1">
    <citation type="submission" date="2025-08" db="UniProtKB">
        <authorList>
            <consortium name="Ensembl"/>
        </authorList>
    </citation>
    <scope>IDENTIFICATION</scope>
</reference>
<dbReference type="Ensembl" id="ENSOKIT00005035248.1">
    <property type="protein sequence ID" value="ENSOKIP00005033381.1"/>
    <property type="gene ID" value="ENSOKIG00005011098.1"/>
</dbReference>
<evidence type="ECO:0000256" key="9">
    <source>
        <dbReference type="ARBA" id="ARBA00023212"/>
    </source>
</evidence>
<dbReference type="PANTHER" id="PTHR21567">
    <property type="entry name" value="CLASP"/>
    <property type="match status" value="1"/>
</dbReference>
<dbReference type="Pfam" id="PF21041">
    <property type="entry name" value="XMAP215_CLASP_TOG"/>
    <property type="match status" value="1"/>
</dbReference>
<dbReference type="Pfam" id="PF12348">
    <property type="entry name" value="CLASP_N"/>
    <property type="match status" value="1"/>
</dbReference>
<proteinExistence type="predicted"/>
<keyword evidence="8" id="KW-0333">Golgi apparatus</keyword>
<dbReference type="GO" id="GO:0040001">
    <property type="term" value="P:establishment of mitotic spindle localization"/>
    <property type="evidence" value="ECO:0007669"/>
    <property type="project" value="TreeGrafter"/>
</dbReference>
<keyword evidence="4" id="KW-0158">Chromosome</keyword>
<evidence type="ECO:0000256" key="5">
    <source>
        <dbReference type="ARBA" id="ARBA00022490"/>
    </source>
</evidence>
<dbReference type="GO" id="GO:0090307">
    <property type="term" value="P:mitotic spindle assembly"/>
    <property type="evidence" value="ECO:0007669"/>
    <property type="project" value="TreeGrafter"/>
</dbReference>
<feature type="coiled-coil region" evidence="13">
    <location>
        <begin position="1211"/>
        <end position="1245"/>
    </location>
</feature>
<dbReference type="InterPro" id="IPR024395">
    <property type="entry name" value="CLASP_N_dom"/>
</dbReference>
<feature type="compositionally biased region" description="Acidic residues" evidence="14">
    <location>
        <begin position="1195"/>
        <end position="1207"/>
    </location>
</feature>
<dbReference type="SMART" id="SM01349">
    <property type="entry name" value="TOG"/>
    <property type="match status" value="4"/>
</dbReference>
<organism evidence="16 17">
    <name type="scientific">Oncorhynchus kisutch</name>
    <name type="common">Coho salmon</name>
    <name type="synonym">Salmo kisutch</name>
    <dbReference type="NCBI Taxonomy" id="8019"/>
    <lineage>
        <taxon>Eukaryota</taxon>
        <taxon>Metazoa</taxon>
        <taxon>Chordata</taxon>
        <taxon>Craniata</taxon>
        <taxon>Vertebrata</taxon>
        <taxon>Euteleostomi</taxon>
        <taxon>Actinopterygii</taxon>
        <taxon>Neopterygii</taxon>
        <taxon>Teleostei</taxon>
        <taxon>Protacanthopterygii</taxon>
        <taxon>Salmoniformes</taxon>
        <taxon>Salmonidae</taxon>
        <taxon>Salmoninae</taxon>
        <taxon>Oncorhynchus</taxon>
    </lineage>
</organism>
<feature type="region of interest" description="Disordered" evidence="14">
    <location>
        <begin position="1166"/>
        <end position="1207"/>
    </location>
</feature>
<keyword evidence="11" id="KW-0137">Centromere</keyword>
<evidence type="ECO:0000256" key="11">
    <source>
        <dbReference type="ARBA" id="ARBA00023328"/>
    </source>
</evidence>
<feature type="domain" description="TOG" evidence="15">
    <location>
        <begin position="301"/>
        <end position="535"/>
    </location>
</feature>
<evidence type="ECO:0000256" key="3">
    <source>
        <dbReference type="ARBA" id="ARBA00004629"/>
    </source>
</evidence>
<name>A0A8C7FUQ5_ONCKI</name>
<evidence type="ECO:0000256" key="2">
    <source>
        <dbReference type="ARBA" id="ARBA00004601"/>
    </source>
</evidence>
<keyword evidence="13" id="KW-0175">Coiled coil</keyword>
<evidence type="ECO:0000259" key="15">
    <source>
        <dbReference type="SMART" id="SM01349"/>
    </source>
</evidence>
<dbReference type="PROSITE" id="PS50077">
    <property type="entry name" value="HEAT_REPEAT"/>
    <property type="match status" value="1"/>
</dbReference>
<comment type="subcellular location">
    <subcellularLocation>
        <location evidence="3">Chromosome</location>
        <location evidence="3">Centromere</location>
        <location evidence="3">Kinetochore</location>
    </subcellularLocation>
    <subcellularLocation>
        <location evidence="1">Cytoplasm</location>
        <location evidence="1">Cytoskeleton</location>
        <location evidence="1">Microtubule organizing center</location>
        <location evidence="1">Centrosome</location>
    </subcellularLocation>
    <subcellularLocation>
        <location evidence="2">Golgi apparatus</location>
        <location evidence="2">trans-Golgi network</location>
    </subcellularLocation>
</comment>
<dbReference type="FunFam" id="1.25.10.10:FF:000005">
    <property type="entry name" value="CLIP-associating protein 1 isoform 2"/>
    <property type="match status" value="1"/>
</dbReference>
<dbReference type="GeneTree" id="ENSGT00940000155574"/>
<feature type="compositionally biased region" description="Low complexity" evidence="14">
    <location>
        <begin position="1064"/>
        <end position="1087"/>
    </location>
</feature>
<keyword evidence="5" id="KW-0963">Cytoplasm</keyword>
<dbReference type="GO" id="GO:0072686">
    <property type="term" value="C:mitotic spindle"/>
    <property type="evidence" value="ECO:0007669"/>
    <property type="project" value="TreeGrafter"/>
</dbReference>
<evidence type="ECO:0000256" key="1">
    <source>
        <dbReference type="ARBA" id="ARBA00004300"/>
    </source>
</evidence>
<dbReference type="Proteomes" id="UP000694557">
    <property type="component" value="Unassembled WGS sequence"/>
</dbReference>
<keyword evidence="9" id="KW-0206">Cytoskeleton</keyword>
<feature type="repeat" description="HEAT" evidence="12">
    <location>
        <begin position="169"/>
        <end position="207"/>
    </location>
</feature>
<feature type="compositionally biased region" description="Basic and acidic residues" evidence="14">
    <location>
        <begin position="1177"/>
        <end position="1191"/>
    </location>
</feature>
<dbReference type="GO" id="GO:0000776">
    <property type="term" value="C:kinetochore"/>
    <property type="evidence" value="ECO:0007669"/>
    <property type="project" value="TreeGrafter"/>
</dbReference>
<dbReference type="InterPro" id="IPR011989">
    <property type="entry name" value="ARM-like"/>
</dbReference>
<dbReference type="GO" id="GO:0005815">
    <property type="term" value="C:microtubule organizing center"/>
    <property type="evidence" value="ECO:0007669"/>
    <property type="project" value="TreeGrafter"/>
</dbReference>
<keyword evidence="6" id="KW-0677">Repeat</keyword>
<dbReference type="FunFam" id="1.25.10.10:FF:000001">
    <property type="entry name" value="CLIP-associating protein 1 isoform 2"/>
    <property type="match status" value="1"/>
</dbReference>
<feature type="compositionally biased region" description="Low complexity" evidence="14">
    <location>
        <begin position="784"/>
        <end position="797"/>
    </location>
</feature>
<dbReference type="GO" id="GO:0008017">
    <property type="term" value="F:microtubule binding"/>
    <property type="evidence" value="ECO:0007669"/>
    <property type="project" value="TreeGrafter"/>
</dbReference>
<feature type="domain" description="TOG" evidence="15">
    <location>
        <begin position="1195"/>
        <end position="1442"/>
    </location>
</feature>
<keyword evidence="10" id="KW-0131">Cell cycle</keyword>
<feature type="compositionally biased region" description="Polar residues" evidence="14">
    <location>
        <begin position="683"/>
        <end position="693"/>
    </location>
</feature>
<dbReference type="GO" id="GO:1902903">
    <property type="term" value="P:regulation of supramolecular fiber organization"/>
    <property type="evidence" value="ECO:0007669"/>
    <property type="project" value="UniProtKB-ARBA"/>
</dbReference>
<evidence type="ECO:0000256" key="13">
    <source>
        <dbReference type="SAM" id="Coils"/>
    </source>
</evidence>
<keyword evidence="17" id="KW-1185">Reference proteome</keyword>
<feature type="region of interest" description="Disordered" evidence="14">
    <location>
        <begin position="667"/>
        <end position="741"/>
    </location>
</feature>
<dbReference type="Gene3D" id="1.25.10.10">
    <property type="entry name" value="Leucine-rich Repeat Variant"/>
    <property type="match status" value="4"/>
</dbReference>
<feature type="compositionally biased region" description="Low complexity" evidence="14">
    <location>
        <begin position="534"/>
        <end position="555"/>
    </location>
</feature>
<feature type="region of interest" description="Disordered" evidence="14">
    <location>
        <begin position="775"/>
        <end position="797"/>
    </location>
</feature>
<dbReference type="InterPro" id="IPR016024">
    <property type="entry name" value="ARM-type_fold"/>
</dbReference>
<gene>
    <name evidence="16" type="primary">CLASP2</name>
    <name evidence="16" type="synonym">clasp2</name>
</gene>
<dbReference type="InterPro" id="IPR021133">
    <property type="entry name" value="HEAT_type_2"/>
</dbReference>
<feature type="region of interest" description="Disordered" evidence="14">
    <location>
        <begin position="1053"/>
        <end position="1093"/>
    </location>
</feature>
<feature type="compositionally biased region" description="Low complexity" evidence="14">
    <location>
        <begin position="1166"/>
        <end position="1175"/>
    </location>
</feature>
<reference evidence="16" key="2">
    <citation type="submission" date="2025-09" db="UniProtKB">
        <authorList>
            <consortium name="Ensembl"/>
        </authorList>
    </citation>
    <scope>IDENTIFICATION</scope>
</reference>
<dbReference type="SUPFAM" id="SSF48371">
    <property type="entry name" value="ARM repeat"/>
    <property type="match status" value="2"/>
</dbReference>
<protein>
    <submittedName>
        <fullName evidence="16">Cytoplasmic linker associated protein 2</fullName>
    </submittedName>
</protein>
<dbReference type="GO" id="GO:0031110">
    <property type="term" value="P:regulation of microtubule polymerization or depolymerization"/>
    <property type="evidence" value="ECO:0007669"/>
    <property type="project" value="UniProtKB-ARBA"/>
</dbReference>
<evidence type="ECO:0000256" key="4">
    <source>
        <dbReference type="ARBA" id="ARBA00022454"/>
    </source>
</evidence>
<dbReference type="GO" id="GO:0045180">
    <property type="term" value="C:basal cortex"/>
    <property type="evidence" value="ECO:0007669"/>
    <property type="project" value="TreeGrafter"/>
</dbReference>
<dbReference type="InterPro" id="IPR057546">
    <property type="entry name" value="HEAT_GCN1"/>
</dbReference>
<feature type="domain" description="TOG" evidence="15">
    <location>
        <begin position="805"/>
        <end position="1053"/>
    </location>
</feature>
<feature type="region of interest" description="Disordered" evidence="14">
    <location>
        <begin position="529"/>
        <end position="585"/>
    </location>
</feature>
<evidence type="ECO:0000256" key="7">
    <source>
        <dbReference type="ARBA" id="ARBA00022838"/>
    </source>
</evidence>
<dbReference type="InterPro" id="IPR034085">
    <property type="entry name" value="TOG"/>
</dbReference>
<evidence type="ECO:0000256" key="14">
    <source>
        <dbReference type="SAM" id="MobiDB-lite"/>
    </source>
</evidence>
<keyword evidence="7" id="KW-0995">Kinetochore</keyword>
<dbReference type="GO" id="GO:0005876">
    <property type="term" value="C:spindle microtubule"/>
    <property type="evidence" value="ECO:0007669"/>
    <property type="project" value="TreeGrafter"/>
</dbReference>
<evidence type="ECO:0000256" key="8">
    <source>
        <dbReference type="ARBA" id="ARBA00023034"/>
    </source>
</evidence>
<dbReference type="Pfam" id="PF23271">
    <property type="entry name" value="HEAT_GCN1"/>
    <property type="match status" value="1"/>
</dbReference>
<evidence type="ECO:0000313" key="16">
    <source>
        <dbReference type="Ensembl" id="ENSOKIP00005033381.1"/>
    </source>
</evidence>
<dbReference type="InterPro" id="IPR048491">
    <property type="entry name" value="XMAP215_CLASP_TOG"/>
</dbReference>
<dbReference type="PANTHER" id="PTHR21567:SF30">
    <property type="entry name" value="CLIP-ASSOCIATING PROTEIN 2"/>
    <property type="match status" value="1"/>
</dbReference>
<feature type="domain" description="TOG" evidence="15">
    <location>
        <begin position="8"/>
        <end position="233"/>
    </location>
</feature>
<evidence type="ECO:0000256" key="6">
    <source>
        <dbReference type="ARBA" id="ARBA00022737"/>
    </source>
</evidence>
<evidence type="ECO:0000313" key="17">
    <source>
        <dbReference type="Proteomes" id="UP000694557"/>
    </source>
</evidence>
<evidence type="ECO:0000256" key="10">
    <source>
        <dbReference type="ARBA" id="ARBA00023306"/>
    </source>
</evidence>
<sequence>MEEHDNMDYFYQQVLQKDVTRRLQVGQDLIDYLNDPQRSTDVEQDKPRLDKTVDELTGWVNSSNYKVALLGIDIAGAFVDRLGERFRGYLGTVVPALVDRLGDSKDQVREQSQTVILRCMEVTASPMYVWERLLPGFKHKNFRSREGVCLVLCATLNTYGAQPLSLSKIVPYLCTLTGDQNPQVRDAATASLVDVYRHIGERVRADLGKRGLPATRLQTIYGRFDEALNSGNMALSPSHGESLPPSFSFDINKGTTYCHSDWDTHALCPLSLGASKDGAGGIDEEDFIKAFTDVPTVQIYSSRDLEDNLNKIREICSDDKHDWDQRAAAMKKIRSLIVAGATEYECFFQHLRLLDGAFKLSAKDLRSQVVREACITVAHLSTVLGNKFDHGAEGILPILFNLIPNCAKVMATSGVSAIRFIIRHTHVPRLIPLITSNCTCKSVAVRRWKCFDFLDLLLQEWQTQTLERHTAVMVASIKKGIADADAEARVEARKAYWGLRNHFPGEADSLFNSLEPSYQRSLQSSLRNAGSVASLPQSDRSSSSSQESLNRPLSSKWSAAPGRVPAGHKGGASPGSLQRSRSDVDVNAATVAKQRHIGQVGAGRLTPGSYSSLGKAAVNRTRQRTNQPIRHSLDILCGLCVPGSRSGSPGRVLTSTALSTLGSGAQRVLAGAGGRRSRIPRSQGCSRDSSPTRLSVARGSRIPRPSMSQGCSREASRESSRDTSPVRSFTPLGDQSSRLSSSVSAMRILNTGSDVEEALADALKKPARRRYENYGMYSDDDANSDASSACSERSYSSRNGGAIPTYMRQTEDVAEVLNRCASANWSERKEGLLGLQALLKNQRTLSRVELKRLCEIFTRMFADPHSKVFSMFLETLVDFVLVHREDLQDWLFVLLTQLLKKMGADLLGSVQAKVQRALDITRSSFPNDLQFTILMRFTVDQTQTPNLKVKVAVLKYIETLTLQMEPQDFVNSSETRLAVSRVITWTTEPKSSDVRKVPYRHFCMRQFAAQSVLISLFQLNTPEFTMLLAALPKTFQDGATKLLQNHLRNTGNAAQVTTPGLGCTPPSSWSSPLTSPTNTSQNTSSPSAFDYDTENMNSEDIYSSLRGVTEAIQNFSVRSQEDMNEPVRRREGEEVGSVCVCVCGGSAGADQVDGGRTALDNKTSLLNTPLLSSSPRGSRDPFTDSPFKHSVIDTSLDESDQQTDDSSIDQSELVSELLKELSNHNERVEERKAALCELLKLIRENTLQVSWDEHFKTILLLLLETLGDREHVIRALALRVLREILSRQPWRFKNYAELTIMKALEAHKDPHKEVVRAAEETAAMLASSISPDQCIKVLCPIIQSADYPINLAAIKMQTKVIERVPHEGLVSMLPEIVPGLIQGYDNSESSVRKACVFCLVALYAVIGEELKPHLNQLSGSKLKLLNLYIKRAQSGSSGGEPPADSL</sequence>
<evidence type="ECO:0000256" key="12">
    <source>
        <dbReference type="PROSITE-ProRule" id="PRU00103"/>
    </source>
</evidence>
<accession>A0A8C7FUQ5</accession>
<dbReference type="GO" id="GO:0005881">
    <property type="term" value="C:cytoplasmic microtubule"/>
    <property type="evidence" value="ECO:0007669"/>
    <property type="project" value="TreeGrafter"/>
</dbReference>